<dbReference type="InterPro" id="IPR011990">
    <property type="entry name" value="TPR-like_helical_dom_sf"/>
</dbReference>
<dbReference type="PANTHER" id="PTHR47926">
    <property type="entry name" value="PENTATRICOPEPTIDE REPEAT-CONTAINING PROTEIN"/>
    <property type="match status" value="1"/>
</dbReference>
<accession>A0A6A2XJA2</accession>
<reference evidence="1" key="1">
    <citation type="submission" date="2019-09" db="EMBL/GenBank/DDBJ databases">
        <title>Draft genome information of white flower Hibiscus syriacus.</title>
        <authorList>
            <person name="Kim Y.-M."/>
        </authorList>
    </citation>
    <scope>NUCLEOTIDE SEQUENCE [LARGE SCALE GENOMIC DNA]</scope>
    <source>
        <strain evidence="1">YM2019G1</strain>
    </source>
</reference>
<comment type="caution">
    <text evidence="1">The sequence shown here is derived from an EMBL/GenBank/DDBJ whole genome shotgun (WGS) entry which is preliminary data.</text>
</comment>
<proteinExistence type="predicted"/>
<keyword evidence="2" id="KW-1185">Reference proteome</keyword>
<sequence>MGLKVKAFSNLILMLRSGFVPNEIDITSMLIACDSSGWSVQKGQRLFHSTHTYGLHSRAVDILGRARQLDKTMCVVKQMPPCRRNGVIFGALLAACILHG</sequence>
<dbReference type="GO" id="GO:0003723">
    <property type="term" value="F:RNA binding"/>
    <property type="evidence" value="ECO:0007669"/>
    <property type="project" value="InterPro"/>
</dbReference>
<name>A0A6A2XJA2_HIBSY</name>
<organism evidence="1 2">
    <name type="scientific">Hibiscus syriacus</name>
    <name type="common">Rose of Sharon</name>
    <dbReference type="NCBI Taxonomy" id="106335"/>
    <lineage>
        <taxon>Eukaryota</taxon>
        <taxon>Viridiplantae</taxon>
        <taxon>Streptophyta</taxon>
        <taxon>Embryophyta</taxon>
        <taxon>Tracheophyta</taxon>
        <taxon>Spermatophyta</taxon>
        <taxon>Magnoliopsida</taxon>
        <taxon>eudicotyledons</taxon>
        <taxon>Gunneridae</taxon>
        <taxon>Pentapetalae</taxon>
        <taxon>rosids</taxon>
        <taxon>malvids</taxon>
        <taxon>Malvales</taxon>
        <taxon>Malvaceae</taxon>
        <taxon>Malvoideae</taxon>
        <taxon>Hibiscus</taxon>
    </lineage>
</organism>
<protein>
    <recommendedName>
        <fullName evidence="3">Pentatricopeptide repeat-containing protein</fullName>
    </recommendedName>
</protein>
<evidence type="ECO:0008006" key="3">
    <source>
        <dbReference type="Google" id="ProtNLM"/>
    </source>
</evidence>
<dbReference type="InterPro" id="IPR046960">
    <property type="entry name" value="PPR_At4g14850-like_plant"/>
</dbReference>
<dbReference type="GO" id="GO:0009451">
    <property type="term" value="P:RNA modification"/>
    <property type="evidence" value="ECO:0007669"/>
    <property type="project" value="InterPro"/>
</dbReference>
<dbReference type="EMBL" id="VEPZ02001765">
    <property type="protein sequence ID" value="KAE8656497.1"/>
    <property type="molecule type" value="Genomic_DNA"/>
</dbReference>
<gene>
    <name evidence="1" type="ORF">F3Y22_tig00117000pilonHSYRG00193</name>
</gene>
<dbReference type="Proteomes" id="UP000436088">
    <property type="component" value="Unassembled WGS sequence"/>
</dbReference>
<dbReference type="AlphaFoldDB" id="A0A6A2XJA2"/>
<evidence type="ECO:0000313" key="1">
    <source>
        <dbReference type="EMBL" id="KAE8656497.1"/>
    </source>
</evidence>
<dbReference type="Gene3D" id="1.25.40.10">
    <property type="entry name" value="Tetratricopeptide repeat domain"/>
    <property type="match status" value="1"/>
</dbReference>
<evidence type="ECO:0000313" key="2">
    <source>
        <dbReference type="Proteomes" id="UP000436088"/>
    </source>
</evidence>